<gene>
    <name evidence="1" type="ORF">CA13_37470</name>
</gene>
<dbReference type="Gene3D" id="3.40.50.300">
    <property type="entry name" value="P-loop containing nucleotide triphosphate hydrolases"/>
    <property type="match status" value="1"/>
</dbReference>
<dbReference type="SUPFAM" id="SSF52540">
    <property type="entry name" value="P-loop containing nucleoside triphosphate hydrolases"/>
    <property type="match status" value="1"/>
</dbReference>
<proteinExistence type="predicted"/>
<sequence length="537" mass="61112">MTSSYNDVLLRGLISTEKLIEALCDSSSYSRGDGELVVVHQTHISWVFLVGPYAYKVKKPIATAFLDYTTLEKREHFCHEELRLDSRYAKDLYLGVVPITLTDGKIRVEGDGEPIEFAVKMRRFADDALLSAQLRLGKLTFAKVKQLGRVVAEFHHLAKVSGAGEPWGNPASVRRDALDNFDALWRREESSSVLGLPGKACAGLSRQPEIVNEILQWSESFFDQYEDEFQQRVENGFIRECHGDLHLNNVIAWHGRLMPFDGIEFNDSFRWIDVLSDAAFLAMDFSAFGHTEFFHLFVNTYLEQTNDYGSLALLRWYLVYRSLVRAKVASIRADQAGQSDAQRDEEFKIRDRYIDLADQFTHIQRPTLSITHGVSGSGKTTLSESLITQAGAIRIRSDVFRKQEVGLSPISRPDPEQVEELYSNSARESTYCRLQQAARGILRAGYSVIVDATFLKRQQRDAFYELARDQNVAFRILDFPVEESTLRQRVAERAQHNEDASDANESVLEQQLQSQELLTDEERTYAINTPALFKPVL</sequence>
<dbReference type="AlphaFoldDB" id="A0A5C5Z4Z9"/>
<evidence type="ECO:0000313" key="1">
    <source>
        <dbReference type="EMBL" id="TWT82285.1"/>
    </source>
</evidence>
<dbReference type="InterPro" id="IPR052732">
    <property type="entry name" value="Cell-binding_unc_protein"/>
</dbReference>
<comment type="caution">
    <text evidence="1">The sequence shown here is derived from an EMBL/GenBank/DDBJ whole genome shotgun (WGS) entry which is preliminary data.</text>
</comment>
<dbReference type="Pfam" id="PF13671">
    <property type="entry name" value="AAA_33"/>
    <property type="match status" value="1"/>
</dbReference>
<dbReference type="OrthoDB" id="9810277at2"/>
<organism evidence="1 2">
    <name type="scientific">Novipirellula herctigrandis</name>
    <dbReference type="NCBI Taxonomy" id="2527986"/>
    <lineage>
        <taxon>Bacteria</taxon>
        <taxon>Pseudomonadati</taxon>
        <taxon>Planctomycetota</taxon>
        <taxon>Planctomycetia</taxon>
        <taxon>Pirellulales</taxon>
        <taxon>Pirellulaceae</taxon>
        <taxon>Novipirellula</taxon>
    </lineage>
</organism>
<accession>A0A5C5Z4Z9</accession>
<dbReference type="EMBL" id="SJPJ01000001">
    <property type="protein sequence ID" value="TWT82285.1"/>
    <property type="molecule type" value="Genomic_DNA"/>
</dbReference>
<dbReference type="PANTHER" id="PTHR43883">
    <property type="entry name" value="SLR0207 PROTEIN"/>
    <property type="match status" value="1"/>
</dbReference>
<name>A0A5C5Z4Z9_9BACT</name>
<dbReference type="InterPro" id="IPR027417">
    <property type="entry name" value="P-loop_NTPase"/>
</dbReference>
<protein>
    <submittedName>
        <fullName evidence="1">Zeta toxin</fullName>
    </submittedName>
</protein>
<dbReference type="SUPFAM" id="SSF56112">
    <property type="entry name" value="Protein kinase-like (PK-like)"/>
    <property type="match status" value="1"/>
</dbReference>
<dbReference type="Proteomes" id="UP000315010">
    <property type="component" value="Unassembled WGS sequence"/>
</dbReference>
<keyword evidence="2" id="KW-1185">Reference proteome</keyword>
<evidence type="ECO:0000313" key="2">
    <source>
        <dbReference type="Proteomes" id="UP000315010"/>
    </source>
</evidence>
<dbReference type="InterPro" id="IPR011009">
    <property type="entry name" value="Kinase-like_dom_sf"/>
</dbReference>
<reference evidence="1 2" key="1">
    <citation type="submission" date="2019-02" db="EMBL/GenBank/DDBJ databases">
        <title>Deep-cultivation of Planctomycetes and their phenomic and genomic characterization uncovers novel biology.</title>
        <authorList>
            <person name="Wiegand S."/>
            <person name="Jogler M."/>
            <person name="Boedeker C."/>
            <person name="Pinto D."/>
            <person name="Vollmers J."/>
            <person name="Rivas-Marin E."/>
            <person name="Kohn T."/>
            <person name="Peeters S.H."/>
            <person name="Heuer A."/>
            <person name="Rast P."/>
            <person name="Oberbeckmann S."/>
            <person name="Bunk B."/>
            <person name="Jeske O."/>
            <person name="Meyerdierks A."/>
            <person name="Storesund J.E."/>
            <person name="Kallscheuer N."/>
            <person name="Luecker S."/>
            <person name="Lage O.M."/>
            <person name="Pohl T."/>
            <person name="Merkel B.J."/>
            <person name="Hornburger P."/>
            <person name="Mueller R.-W."/>
            <person name="Bruemmer F."/>
            <person name="Labrenz M."/>
            <person name="Spormann A.M."/>
            <person name="Op Den Camp H."/>
            <person name="Overmann J."/>
            <person name="Amann R."/>
            <person name="Jetten M.S.M."/>
            <person name="Mascher T."/>
            <person name="Medema M.H."/>
            <person name="Devos D.P."/>
            <person name="Kaster A.-K."/>
            <person name="Ovreas L."/>
            <person name="Rohde M."/>
            <person name="Galperin M.Y."/>
            <person name="Jogler C."/>
        </authorList>
    </citation>
    <scope>NUCLEOTIDE SEQUENCE [LARGE SCALE GENOMIC DNA]</scope>
    <source>
        <strain evidence="1 2">CA13</strain>
    </source>
</reference>
<dbReference type="PANTHER" id="PTHR43883:SF1">
    <property type="entry name" value="GLUCONOKINASE"/>
    <property type="match status" value="1"/>
</dbReference>
<dbReference type="RefSeq" id="WP_146398694.1">
    <property type="nucleotide sequence ID" value="NZ_SJPJ01000001.1"/>
</dbReference>